<feature type="region of interest" description="Disordered" evidence="1">
    <location>
        <begin position="44"/>
        <end position="374"/>
    </location>
</feature>
<dbReference type="Proteomes" id="UP001239626">
    <property type="component" value="Unassembled WGS sequence"/>
</dbReference>
<comment type="caution">
    <text evidence="2">The sequence shown here is derived from an EMBL/GenBank/DDBJ whole genome shotgun (WGS) entry which is preliminary data.</text>
</comment>
<dbReference type="EMBL" id="JAUSVB010000002">
    <property type="protein sequence ID" value="MDQ0373838.1"/>
    <property type="molecule type" value="Genomic_DNA"/>
</dbReference>
<accession>A0ABU0EFG6</accession>
<feature type="compositionally biased region" description="Low complexity" evidence="1">
    <location>
        <begin position="91"/>
        <end position="125"/>
    </location>
</feature>
<feature type="compositionally biased region" description="Basic and acidic residues" evidence="1">
    <location>
        <begin position="324"/>
        <end position="341"/>
    </location>
</feature>
<protein>
    <submittedName>
        <fullName evidence="2">Uncharacterized protein</fullName>
    </submittedName>
</protein>
<feature type="compositionally biased region" description="Pro residues" evidence="1">
    <location>
        <begin position="220"/>
        <end position="255"/>
    </location>
</feature>
<feature type="compositionally biased region" description="Low complexity" evidence="1">
    <location>
        <begin position="352"/>
        <end position="374"/>
    </location>
</feature>
<evidence type="ECO:0000256" key="1">
    <source>
        <dbReference type="SAM" id="MobiDB-lite"/>
    </source>
</evidence>
<feature type="region of interest" description="Disordered" evidence="1">
    <location>
        <begin position="1"/>
        <end position="27"/>
    </location>
</feature>
<feature type="compositionally biased region" description="Low complexity" evidence="1">
    <location>
        <begin position="179"/>
        <end position="195"/>
    </location>
</feature>
<feature type="compositionally biased region" description="Basic and acidic residues" evidence="1">
    <location>
        <begin position="199"/>
        <end position="209"/>
    </location>
</feature>
<dbReference type="RefSeq" id="WP_307492110.1">
    <property type="nucleotide sequence ID" value="NZ_JAUSVB010000002.1"/>
</dbReference>
<reference evidence="2 3" key="1">
    <citation type="submission" date="2023-07" db="EMBL/GenBank/DDBJ databases">
        <title>Sorghum-associated microbial communities from plants grown in Nebraska, USA.</title>
        <authorList>
            <person name="Schachtman D."/>
        </authorList>
    </citation>
    <scope>NUCLEOTIDE SEQUENCE [LARGE SCALE GENOMIC DNA]</scope>
    <source>
        <strain evidence="2 3">BE332</strain>
    </source>
</reference>
<sequence>MVEPSTPAASVDVPSSPYPFTDLGPPQEWVEYVEGGDPQWFDIDVRLGGEVPEAPMLVPDEHPGADADGAGSDPRPDAATGSRHGARGRPSDPSRSPDAAPEPGETGPAEAPRPTTSTTTTPRVSVHPRRSAHDLSGTQARRGAPETAPAAPETAPAARESVGRSSEAAARTWAVTVHGPAGSPARPAAGARSGSEVPAGRRAEPDPRRPVPGAGDHPLPVAPPGPTAWSPDPEPGRPALPPTVSAGPPPAPPGAEAPRPRAVIGTSVASSPRSPRDDIVARPTVSPWPPLPAAPSRDHRPASRASVDVPAVGRAPAPAGADLRWPDLPDLPSRHPLDDRSPSASLAWSGVAHASTDGEAAGAADALVAEQRRR</sequence>
<keyword evidence="3" id="KW-1185">Reference proteome</keyword>
<proteinExistence type="predicted"/>
<feature type="compositionally biased region" description="Low complexity" evidence="1">
    <location>
        <begin position="145"/>
        <end position="158"/>
    </location>
</feature>
<feature type="compositionally biased region" description="Low complexity" evidence="1">
    <location>
        <begin position="307"/>
        <end position="322"/>
    </location>
</feature>
<evidence type="ECO:0000313" key="3">
    <source>
        <dbReference type="Proteomes" id="UP001239626"/>
    </source>
</evidence>
<organism evidence="2 3">
    <name type="scientific">Cellulomonas humilata</name>
    <dbReference type="NCBI Taxonomy" id="144055"/>
    <lineage>
        <taxon>Bacteria</taxon>
        <taxon>Bacillati</taxon>
        <taxon>Actinomycetota</taxon>
        <taxon>Actinomycetes</taxon>
        <taxon>Micrococcales</taxon>
        <taxon>Cellulomonadaceae</taxon>
        <taxon>Cellulomonas</taxon>
    </lineage>
</organism>
<name>A0ABU0EFG6_9CELL</name>
<gene>
    <name evidence="2" type="ORF">J2X26_002149</name>
</gene>
<evidence type="ECO:0000313" key="2">
    <source>
        <dbReference type="EMBL" id="MDQ0373838.1"/>
    </source>
</evidence>